<dbReference type="InterPro" id="IPR012656">
    <property type="entry name" value="CHP02421_QEGLA"/>
</dbReference>
<evidence type="ECO:0000313" key="6">
    <source>
        <dbReference type="Proteomes" id="UP001061862"/>
    </source>
</evidence>
<evidence type="ECO:0000256" key="3">
    <source>
        <dbReference type="ARBA" id="ARBA00022801"/>
    </source>
</evidence>
<gene>
    <name evidence="5" type="ORF">N8A98_03220</name>
</gene>
<protein>
    <submittedName>
        <fullName evidence="5">Flavohemoglobin expression-modulating QEGLA motif protein</fullName>
    </submittedName>
</protein>
<keyword evidence="2" id="KW-0645">Protease</keyword>
<keyword evidence="6" id="KW-1185">Reference proteome</keyword>
<dbReference type="PANTHER" id="PTHR31817">
    <property type="match status" value="1"/>
</dbReference>
<dbReference type="InterPro" id="IPR012548">
    <property type="entry name" value="MATCAP"/>
</dbReference>
<evidence type="ECO:0000256" key="4">
    <source>
        <dbReference type="ARBA" id="ARBA00023049"/>
    </source>
</evidence>
<name>A0ABY6CEK2_9HYPH</name>
<organism evidence="5 6">
    <name type="scientific">Devosia neptuniae</name>
    <dbReference type="NCBI Taxonomy" id="191302"/>
    <lineage>
        <taxon>Bacteria</taxon>
        <taxon>Pseudomonadati</taxon>
        <taxon>Pseudomonadota</taxon>
        <taxon>Alphaproteobacteria</taxon>
        <taxon>Hyphomicrobiales</taxon>
        <taxon>Devosiaceae</taxon>
        <taxon>Devosia</taxon>
    </lineage>
</organism>
<dbReference type="RefSeq" id="WP_262169120.1">
    <property type="nucleotide sequence ID" value="NZ_CP104965.1"/>
</dbReference>
<dbReference type="SMART" id="SM01154">
    <property type="entry name" value="DUF1704"/>
    <property type="match status" value="1"/>
</dbReference>
<evidence type="ECO:0000256" key="1">
    <source>
        <dbReference type="ARBA" id="ARBA00001947"/>
    </source>
</evidence>
<comment type="cofactor">
    <cofactor evidence="1">
        <name>Zn(2+)</name>
        <dbReference type="ChEBI" id="CHEBI:29105"/>
    </cofactor>
</comment>
<proteinExistence type="predicted"/>
<dbReference type="EMBL" id="CP104965">
    <property type="protein sequence ID" value="UXN70223.1"/>
    <property type="molecule type" value="Genomic_DNA"/>
</dbReference>
<evidence type="ECO:0000313" key="5">
    <source>
        <dbReference type="EMBL" id="UXN70223.1"/>
    </source>
</evidence>
<evidence type="ECO:0000256" key="2">
    <source>
        <dbReference type="ARBA" id="ARBA00022670"/>
    </source>
</evidence>
<dbReference type="PANTHER" id="PTHR31817:SF0">
    <property type="entry name" value="CHROMOSOME UNDETERMINED SCAFFOLD_67, WHOLE GENOME SHOTGUN SEQUENCE"/>
    <property type="match status" value="1"/>
</dbReference>
<sequence length="616" mass="66856">MSPKPASLPDRISQALDAGTPIRMDLGNGSRLHIDRPMPFLCVHLARRSQPAARDVAMANAAYLVARNLAEAVAVLRPVGAYMQARFGAFLLLDIGELAQDQLAKDSPYLPPFELGLSAPDDAVAQAALSAFAGSVEAVTNKFRVPRVVKHNLAQDIHASLARRLPMFPVLTVRFAPIYRVPGSRTFYPALRERVVANLFDAGLQAAANFAAATTRLALPSHRALGRRVFIDAVSRADRAMDEVAQSFDFLLAVTPINADAAWQQFKDGSYHRAPNFLYRPLTIATDVQKKALFSISLDHFEDPVLTGLYREKQQELDLQLSMLAARESQRFIEFGRALYGSVEPQLLAAAEDILAATSKTGRKQNEPDTADHAFVERKAQAMIAAYAGQSDAFTATIELRDDLPAGLMVTNGRLLISRSTSMARQRVEALLSHEVGVHLLTYYNGSAQGLRLFRSGLAGYEGAQEGLAVLAEYLAGGMTTARLRLIAARVVACAAMLDGASFQDNFRLLTKELGFAPQAAFNLALRVHRGGGLAKDAIYLRGLLEILKHLESGGALDPFWMGKIAAPHFAVMQELNARGLLKAPLLIPEFLSIKGAEERLAKARSGLAPIDLIAS</sequence>
<reference evidence="5 6" key="1">
    <citation type="submission" date="2022-09" db="EMBL/GenBank/DDBJ databases">
        <title>Interaction between co-microsymbionts with complementary sets of symbiotic genes in legume-rhizobium systems.</title>
        <authorList>
            <person name="Safronova V."/>
            <person name="Sazanova A."/>
            <person name="Afonin A."/>
            <person name="Chirak E."/>
        </authorList>
    </citation>
    <scope>NUCLEOTIDE SEQUENCE [LARGE SCALE GENOMIC DNA]</scope>
    <source>
        <strain evidence="5 6">A18/4-1</strain>
    </source>
</reference>
<keyword evidence="3" id="KW-0378">Hydrolase</keyword>
<dbReference type="Proteomes" id="UP001061862">
    <property type="component" value="Chromosome"/>
</dbReference>
<accession>A0ABY6CEK2</accession>
<dbReference type="Pfam" id="PF08014">
    <property type="entry name" value="MATCAP"/>
    <property type="match status" value="1"/>
</dbReference>
<keyword evidence="4" id="KW-0482">Metalloprotease</keyword>
<dbReference type="NCBIfam" id="TIGR02421">
    <property type="entry name" value="QEGLA"/>
    <property type="match status" value="1"/>
</dbReference>